<proteinExistence type="predicted"/>
<organism evidence="1 2">
    <name type="scientific">Brachionus plicatilis</name>
    <name type="common">Marine rotifer</name>
    <name type="synonym">Brachionus muelleri</name>
    <dbReference type="NCBI Taxonomy" id="10195"/>
    <lineage>
        <taxon>Eukaryota</taxon>
        <taxon>Metazoa</taxon>
        <taxon>Spiralia</taxon>
        <taxon>Gnathifera</taxon>
        <taxon>Rotifera</taxon>
        <taxon>Eurotatoria</taxon>
        <taxon>Monogononta</taxon>
        <taxon>Pseudotrocha</taxon>
        <taxon>Ploima</taxon>
        <taxon>Brachionidae</taxon>
        <taxon>Brachionus</taxon>
    </lineage>
</organism>
<keyword evidence="2" id="KW-1185">Reference proteome</keyword>
<dbReference type="AlphaFoldDB" id="A0A3M7PUU4"/>
<dbReference type="EMBL" id="REGN01008756">
    <property type="protein sequence ID" value="RNA02783.1"/>
    <property type="molecule type" value="Genomic_DNA"/>
</dbReference>
<accession>A0A3M7PUU4</accession>
<evidence type="ECO:0000313" key="1">
    <source>
        <dbReference type="EMBL" id="RNA02783.1"/>
    </source>
</evidence>
<comment type="caution">
    <text evidence="1">The sequence shown here is derived from an EMBL/GenBank/DDBJ whole genome shotgun (WGS) entry which is preliminary data.</text>
</comment>
<dbReference type="Proteomes" id="UP000276133">
    <property type="component" value="Unassembled WGS sequence"/>
</dbReference>
<name>A0A3M7PUU4_BRAPC</name>
<sequence>MKNKLQKELLNIYKYCFIQYFLSLIKKKLYEFLTESQFGNLYSLSVYSIVKGTSLLHNFLIFKNTEYKWSFKSSYCSFNSSKSGYSLRITLNA</sequence>
<reference evidence="1 2" key="1">
    <citation type="journal article" date="2018" name="Sci. Rep.">
        <title>Genomic signatures of local adaptation to the degree of environmental predictability in rotifers.</title>
        <authorList>
            <person name="Franch-Gras L."/>
            <person name="Hahn C."/>
            <person name="Garcia-Roger E.M."/>
            <person name="Carmona M.J."/>
            <person name="Serra M."/>
            <person name="Gomez A."/>
        </authorList>
    </citation>
    <scope>NUCLEOTIDE SEQUENCE [LARGE SCALE GENOMIC DNA]</scope>
    <source>
        <strain evidence="1">HYR1</strain>
    </source>
</reference>
<evidence type="ECO:0000313" key="2">
    <source>
        <dbReference type="Proteomes" id="UP000276133"/>
    </source>
</evidence>
<protein>
    <submittedName>
        <fullName evidence="1">Uncharacterized protein</fullName>
    </submittedName>
</protein>
<gene>
    <name evidence="1" type="ORF">BpHYR1_026947</name>
</gene>